<organism evidence="1 2">
    <name type="scientific">Belnapia mucosa</name>
    <dbReference type="NCBI Taxonomy" id="2804532"/>
    <lineage>
        <taxon>Bacteria</taxon>
        <taxon>Pseudomonadati</taxon>
        <taxon>Pseudomonadota</taxon>
        <taxon>Alphaproteobacteria</taxon>
        <taxon>Acetobacterales</taxon>
        <taxon>Roseomonadaceae</taxon>
        <taxon>Belnapia</taxon>
    </lineage>
</organism>
<keyword evidence="2" id="KW-1185">Reference proteome</keyword>
<protein>
    <submittedName>
        <fullName evidence="1">Uncharacterized protein</fullName>
    </submittedName>
</protein>
<proteinExistence type="predicted"/>
<dbReference type="RefSeq" id="WP_202827570.1">
    <property type="nucleotide sequence ID" value="NZ_JAEUXJ010000010.1"/>
</dbReference>
<dbReference type="Proteomes" id="UP000606490">
    <property type="component" value="Unassembled WGS sequence"/>
</dbReference>
<reference evidence="1 2" key="1">
    <citation type="submission" date="2021-01" db="EMBL/GenBank/DDBJ databases">
        <title>Belnapia mucosa sp. nov. and Belnapia arida sp. nov., isolated from the Tabernas Desert (Almeria, Spain).</title>
        <authorList>
            <person name="Molina-Menor E."/>
            <person name="Vidal-Verdu A."/>
            <person name="Calonge A."/>
            <person name="Satari L."/>
            <person name="Pereto Magraner J."/>
            <person name="Porcar Miralles M."/>
        </authorList>
    </citation>
    <scope>NUCLEOTIDE SEQUENCE [LARGE SCALE GENOMIC DNA]</scope>
    <source>
        <strain evidence="1 2">T6</strain>
    </source>
</reference>
<gene>
    <name evidence="1" type="ORF">JMJ55_21060</name>
</gene>
<accession>A0ABS1V846</accession>
<evidence type="ECO:0000313" key="2">
    <source>
        <dbReference type="Proteomes" id="UP000606490"/>
    </source>
</evidence>
<evidence type="ECO:0000313" key="1">
    <source>
        <dbReference type="EMBL" id="MBL6457832.1"/>
    </source>
</evidence>
<comment type="caution">
    <text evidence="1">The sequence shown here is derived from an EMBL/GenBank/DDBJ whole genome shotgun (WGS) entry which is preliminary data.</text>
</comment>
<sequence>MIFVVARSSQYAASFSQRHQQLTGCLRFELGQTSFFRVINRIISEEHEPYACLVHDDVTLGHDFLPRLKGLVAQLDKDWPSWGVVGNAGFLSFRFGLDPTEVLRYVADPHRGPNMQGHVLPAQSIDGNVMLLNLCSLRRSGVVMPDWNGFQLYDIMLCIETARAGLAVLVAPELACWHGSAGSQEAFDSAASSDKFRSYLSDNLVNRFIGTVNGEVGAALTDRNIGGSGRIDLDLDSLRNSVVQRGARTVAICVRTQFKRPLLLRRTLETISAFVISAGSPTRFVIRVLTDKAEDRPDFIEDYAELVAITESGGIDSRNKLVRHAAYAIDADWFWFVDDDDWVFPNEAERLGLILNVVPLHATILLDTQHFNEWVSEKQSAIGTIYHGREARYFPAGDFGKSLGGVNHIPFCGMIVSRAVLKSIPESTYDWVVYYEDFSVLLHALLSPGALPIVVDRLYAGISMRDSGQSVNEIDRTKWDVSMSNLVASITCHAPAGALMTIPAPRHRPPISAPHEAPSAGIEPLAYLNRGERLILLCCRVVRAALKFSLSPSLWKTQGRILIRAGVQGGPRSVLRTMANFGRPQQRNP</sequence>
<name>A0ABS1V846_9PROT</name>
<dbReference type="SUPFAM" id="SSF53448">
    <property type="entry name" value="Nucleotide-diphospho-sugar transferases"/>
    <property type="match status" value="1"/>
</dbReference>
<dbReference type="EMBL" id="JAEUXJ010000010">
    <property type="protein sequence ID" value="MBL6457832.1"/>
    <property type="molecule type" value="Genomic_DNA"/>
</dbReference>
<dbReference type="InterPro" id="IPR029044">
    <property type="entry name" value="Nucleotide-diphossugar_trans"/>
</dbReference>
<dbReference type="Gene3D" id="3.90.550.10">
    <property type="entry name" value="Spore Coat Polysaccharide Biosynthesis Protein SpsA, Chain A"/>
    <property type="match status" value="2"/>
</dbReference>